<evidence type="ECO:0000313" key="1">
    <source>
        <dbReference type="EMBL" id="GID46473.1"/>
    </source>
</evidence>
<comment type="caution">
    <text evidence="1">The sequence shown here is derived from an EMBL/GenBank/DDBJ whole genome shotgun (WGS) entry which is preliminary data.</text>
</comment>
<evidence type="ECO:0008006" key="2">
    <source>
        <dbReference type="Google" id="ProtNLM"/>
    </source>
</evidence>
<accession>A0ABQ3WJP9</accession>
<name>A0ABQ3WJP9_9ACTN</name>
<dbReference type="RefSeq" id="WP_204296763.1">
    <property type="nucleotide sequence ID" value="NZ_BAAAGQ010000006.1"/>
</dbReference>
<reference evidence="1" key="1">
    <citation type="submission" date="2021-01" db="EMBL/GenBank/DDBJ databases">
        <title>Whole genome shotgun sequence of Actinoplanes capillaceus NBRC 16408.</title>
        <authorList>
            <person name="Komaki H."/>
            <person name="Tamura T."/>
        </authorList>
    </citation>
    <scope>NUCLEOTIDE SEQUENCE [LARGE SCALE GENOMIC DNA]</scope>
    <source>
        <strain evidence="1">NBRC 16408</strain>
    </source>
</reference>
<protein>
    <recommendedName>
        <fullName evidence="2">Immunity protein 35</fullName>
    </recommendedName>
</protein>
<dbReference type="EMBL" id="BOMF01000075">
    <property type="protein sequence ID" value="GID46473.1"/>
    <property type="molecule type" value="Genomic_DNA"/>
</dbReference>
<proteinExistence type="predicted"/>
<sequence length="224" mass="24957">MNVYDVVDRLPSIEVLRDRCRALAVLELIQGSDYAYYTYGDWGDDDAALMSNGSGDEYSIVFSDVGVFIRVFDHESEMTPYANDDHALWPGLLDGLPLQFLPYISEPAFCDEGMLNATAVLWRCIDDDRWYAGSGITFPPSQGPYDTSPDGADRLAILADDIVDRYVDFARDYYEIEVDRSAVAHVVAMRPLTDIVVQALKPHADLTDVNDAVTGIGYPISRHT</sequence>
<organism evidence="1">
    <name type="scientific">Actinoplanes campanulatus</name>
    <dbReference type="NCBI Taxonomy" id="113559"/>
    <lineage>
        <taxon>Bacteria</taxon>
        <taxon>Bacillati</taxon>
        <taxon>Actinomycetota</taxon>
        <taxon>Actinomycetes</taxon>
        <taxon>Micromonosporales</taxon>
        <taxon>Micromonosporaceae</taxon>
        <taxon>Actinoplanes</taxon>
    </lineage>
</organism>
<gene>
    <name evidence="1" type="ORF">Aca07nite_37480</name>
</gene>